<feature type="region of interest" description="Disordered" evidence="1">
    <location>
        <begin position="43"/>
        <end position="75"/>
    </location>
</feature>
<evidence type="ECO:0000259" key="2">
    <source>
        <dbReference type="PROSITE" id="PS50800"/>
    </source>
</evidence>
<dbReference type="SUPFAM" id="SSF68906">
    <property type="entry name" value="SAP domain"/>
    <property type="match status" value="1"/>
</dbReference>
<dbReference type="Pfam" id="PF18592">
    <property type="entry name" value="Tho1_MOS11_C"/>
    <property type="match status" value="1"/>
</dbReference>
<dbReference type="Pfam" id="PF02037">
    <property type="entry name" value="SAP"/>
    <property type="match status" value="1"/>
</dbReference>
<keyword evidence="4" id="KW-1185">Reference proteome</keyword>
<dbReference type="SMART" id="SM00513">
    <property type="entry name" value="SAP"/>
    <property type="match status" value="1"/>
</dbReference>
<reference evidence="3" key="1">
    <citation type="submission" date="2024-02" db="EMBL/GenBank/DDBJ databases">
        <authorList>
            <consortium name="ELIXIR-Norway"/>
            <consortium name="Elixir Norway"/>
        </authorList>
    </citation>
    <scope>NUCLEOTIDE SEQUENCE</scope>
</reference>
<evidence type="ECO:0000313" key="4">
    <source>
        <dbReference type="Proteomes" id="UP001497512"/>
    </source>
</evidence>
<name>A0ABP0TPB5_9BRYO</name>
<dbReference type="PANTHER" id="PTHR47701:SF2">
    <property type="entry name" value="PROTEIN MODIFIER OF SNC1 11"/>
    <property type="match status" value="1"/>
</dbReference>
<dbReference type="Gene3D" id="1.10.720.30">
    <property type="entry name" value="SAP domain"/>
    <property type="match status" value="1"/>
</dbReference>
<dbReference type="PANTHER" id="PTHR47701">
    <property type="entry name" value="PROTEIN MODIFIER OF SNC1 11"/>
    <property type="match status" value="1"/>
</dbReference>
<sequence>MSTSVEWKKMKVQALRDELLSRGLDTAGLRSTLIERLEDFVSKGTGTDHSVAAEKKKEVEVQDDQANNPSERSEPAIKTMVENDMQASAEVANPLASKSLEEAKEPTQVLEVNGADSGTAPLTDLEKKQKRAERFGTELKITEDEKRRMRSARFNGASATNGAKKETGTGSETLSNVSPSTVGAEAAKRKARAERFGIGSISTTEPALKLQVSTDEEAKKKARLARFAAAK</sequence>
<evidence type="ECO:0000256" key="1">
    <source>
        <dbReference type="SAM" id="MobiDB-lite"/>
    </source>
</evidence>
<feature type="compositionally biased region" description="Basic and acidic residues" evidence="1">
    <location>
        <begin position="51"/>
        <end position="60"/>
    </location>
</feature>
<dbReference type="InterPro" id="IPR036361">
    <property type="entry name" value="SAP_dom_sf"/>
</dbReference>
<accession>A0ABP0TPB5</accession>
<feature type="compositionally biased region" description="Polar residues" evidence="1">
    <location>
        <begin position="168"/>
        <end position="181"/>
    </location>
</feature>
<evidence type="ECO:0000313" key="3">
    <source>
        <dbReference type="EMBL" id="CAK9201634.1"/>
    </source>
</evidence>
<feature type="region of interest" description="Disordered" evidence="1">
    <location>
        <begin position="101"/>
        <end position="190"/>
    </location>
</feature>
<feature type="compositionally biased region" description="Basic and acidic residues" evidence="1">
    <location>
        <begin position="124"/>
        <end position="147"/>
    </location>
</feature>
<dbReference type="Proteomes" id="UP001497512">
    <property type="component" value="Chromosome 13"/>
</dbReference>
<feature type="domain" description="SAP" evidence="2">
    <location>
        <begin position="7"/>
        <end position="41"/>
    </location>
</feature>
<gene>
    <name evidence="3" type="ORF">CSSPTR1EN2_LOCUS6005</name>
</gene>
<organism evidence="3 4">
    <name type="scientific">Sphagnum troendelagicum</name>
    <dbReference type="NCBI Taxonomy" id="128251"/>
    <lineage>
        <taxon>Eukaryota</taxon>
        <taxon>Viridiplantae</taxon>
        <taxon>Streptophyta</taxon>
        <taxon>Embryophyta</taxon>
        <taxon>Bryophyta</taxon>
        <taxon>Sphagnophytina</taxon>
        <taxon>Sphagnopsida</taxon>
        <taxon>Sphagnales</taxon>
        <taxon>Sphagnaceae</taxon>
        <taxon>Sphagnum</taxon>
    </lineage>
</organism>
<dbReference type="PROSITE" id="PS50800">
    <property type="entry name" value="SAP"/>
    <property type="match status" value="1"/>
</dbReference>
<dbReference type="InterPro" id="IPR003034">
    <property type="entry name" value="SAP_dom"/>
</dbReference>
<proteinExistence type="predicted"/>
<dbReference type="InterPro" id="IPR040746">
    <property type="entry name" value="THO1_MOS11_C"/>
</dbReference>
<protein>
    <recommendedName>
        <fullName evidence="2">SAP domain-containing protein</fullName>
    </recommendedName>
</protein>
<dbReference type="EMBL" id="OZ019905">
    <property type="protein sequence ID" value="CAK9201634.1"/>
    <property type="molecule type" value="Genomic_DNA"/>
</dbReference>
<dbReference type="InterPro" id="IPR044209">
    <property type="entry name" value="MOS11"/>
</dbReference>